<protein>
    <submittedName>
        <fullName evidence="1">Uncharacterized protein</fullName>
    </submittedName>
</protein>
<dbReference type="OrthoDB" id="5242705at2759"/>
<dbReference type="InterPro" id="IPR021514">
    <property type="entry name" value="DUF3176"/>
</dbReference>
<dbReference type="PANTHER" id="PTHR35394:SF5">
    <property type="entry name" value="DUF3176 DOMAIN-CONTAINING PROTEIN"/>
    <property type="match status" value="1"/>
</dbReference>
<dbReference type="Proteomes" id="UP000288168">
    <property type="component" value="Unassembled WGS sequence"/>
</dbReference>
<sequence length="648" mass="71427">MFRATNYQLVSLTKSAPEPLQRSNEADAQAADKIGAQRVLLLAGDSLEESMQGQENAPPTIEDALPTNAKLPQPPPTLRWWFPEILCCLLSLTSLAAQVGVLARYNGKPQDSWPSQALTINALIATLSTIYRTSLMYTVGSLLAQAKWNRFSSRRGTDYSPLKDYALLDEASRGSWGSARLLYRFKGSHVACFGAALSILSQALSLFSQQLVTLRTDQVELRSPTATGQVARTTWLKDEEPDEYGESVPIFIIMAFPKESWFFAVSPYTDSCRTVKATRIAMYNGFMAPSISVPQVQCSTGNCTWPIIPTVGVCGTCLNVTGELRFSRVNKTTCVLEISNGTKLETNACGPPNIFGPGPDSTYFTVGPGSGRVLTSSSYLPRRNAFNVIAEFGAVGVLGSRPTTQLGATINDWAAAECALWYCLQTREIRVEMNELRDNILETWSEVPHDTEALLSPNVTFVNVPSSMGTATGDHFTVHEEVLIDVRNFAITTFEGSLGGGREEETEFALGLFNAFDDIHDWMDRLTSSLTNAVRINGTDPPTDERYWGTAITGQVVIVVRWEWIVYPAVMVAASMVYLAVEIVRTAKIGVRPWKDDPLLPVCMEVDEEMRLQAGKGLDEPDGIEKRVGEYEVRLRREDGFSVGFVRR</sequence>
<comment type="caution">
    <text evidence="1">The sequence shown here is derived from an EMBL/GenBank/DDBJ whole genome shotgun (WGS) entry which is preliminary data.</text>
</comment>
<evidence type="ECO:0000313" key="2">
    <source>
        <dbReference type="Proteomes" id="UP000288168"/>
    </source>
</evidence>
<gene>
    <name evidence="1" type="ORF">CEP54_000851</name>
</gene>
<reference evidence="1 2" key="1">
    <citation type="submission" date="2017-06" db="EMBL/GenBank/DDBJ databases">
        <title>Comparative genomic analysis of Ambrosia Fusariam Clade fungi.</title>
        <authorList>
            <person name="Stajich J.E."/>
            <person name="Carrillo J."/>
            <person name="Kijimoto T."/>
            <person name="Eskalen A."/>
            <person name="O'Donnell K."/>
            <person name="Kasson M."/>
        </authorList>
    </citation>
    <scope>NUCLEOTIDE SEQUENCE [LARGE SCALE GENOMIC DNA]</scope>
    <source>
        <strain evidence="1 2">NRRL62584</strain>
    </source>
</reference>
<accession>A0A428R475</accession>
<keyword evidence="2" id="KW-1185">Reference proteome</keyword>
<dbReference type="STRING" id="1325734.A0A428R475"/>
<dbReference type="AlphaFoldDB" id="A0A428R475"/>
<organism evidence="1 2">
    <name type="scientific">Fusarium duplospermum</name>
    <dbReference type="NCBI Taxonomy" id="1325734"/>
    <lineage>
        <taxon>Eukaryota</taxon>
        <taxon>Fungi</taxon>
        <taxon>Dikarya</taxon>
        <taxon>Ascomycota</taxon>
        <taxon>Pezizomycotina</taxon>
        <taxon>Sordariomycetes</taxon>
        <taxon>Hypocreomycetidae</taxon>
        <taxon>Hypocreales</taxon>
        <taxon>Nectriaceae</taxon>
        <taxon>Fusarium</taxon>
        <taxon>Fusarium solani species complex</taxon>
    </lineage>
</organism>
<name>A0A428R475_9HYPO</name>
<dbReference type="PANTHER" id="PTHR35394">
    <property type="entry name" value="DUF3176 DOMAIN-CONTAINING PROTEIN"/>
    <property type="match status" value="1"/>
</dbReference>
<dbReference type="EMBL" id="NKCI01000004">
    <property type="protein sequence ID" value="RSL72332.1"/>
    <property type="molecule type" value="Genomic_DNA"/>
</dbReference>
<evidence type="ECO:0000313" key="1">
    <source>
        <dbReference type="EMBL" id="RSL72332.1"/>
    </source>
</evidence>
<proteinExistence type="predicted"/>
<dbReference type="Pfam" id="PF11374">
    <property type="entry name" value="DUF3176"/>
    <property type="match status" value="1"/>
</dbReference>